<feature type="region of interest" description="Disordered" evidence="1">
    <location>
        <begin position="233"/>
        <end position="256"/>
    </location>
</feature>
<feature type="compositionally biased region" description="Basic residues" evidence="1">
    <location>
        <begin position="458"/>
        <end position="470"/>
    </location>
</feature>
<organism evidence="2 3">
    <name type="scientific">Solanum verrucosum</name>
    <dbReference type="NCBI Taxonomy" id="315347"/>
    <lineage>
        <taxon>Eukaryota</taxon>
        <taxon>Viridiplantae</taxon>
        <taxon>Streptophyta</taxon>
        <taxon>Embryophyta</taxon>
        <taxon>Tracheophyta</taxon>
        <taxon>Spermatophyta</taxon>
        <taxon>Magnoliopsida</taxon>
        <taxon>eudicotyledons</taxon>
        <taxon>Gunneridae</taxon>
        <taxon>Pentapetalae</taxon>
        <taxon>asterids</taxon>
        <taxon>lamiids</taxon>
        <taxon>Solanales</taxon>
        <taxon>Solanaceae</taxon>
        <taxon>Solanoideae</taxon>
        <taxon>Solaneae</taxon>
        <taxon>Solanum</taxon>
    </lineage>
</organism>
<evidence type="ECO:0000313" key="3">
    <source>
        <dbReference type="Proteomes" id="UP001234989"/>
    </source>
</evidence>
<evidence type="ECO:0000256" key="1">
    <source>
        <dbReference type="SAM" id="MobiDB-lite"/>
    </source>
</evidence>
<feature type="region of interest" description="Disordered" evidence="1">
    <location>
        <begin position="534"/>
        <end position="562"/>
    </location>
</feature>
<accession>A0AAF0TYP1</accession>
<dbReference type="Gene3D" id="3.60.10.10">
    <property type="entry name" value="Endonuclease/exonuclease/phosphatase"/>
    <property type="match status" value="1"/>
</dbReference>
<dbReference type="AlphaFoldDB" id="A0AAF0TYP1"/>
<dbReference type="PANTHER" id="PTHR33710">
    <property type="entry name" value="BNAC02G09200D PROTEIN"/>
    <property type="match status" value="1"/>
</dbReference>
<feature type="compositionally biased region" description="Low complexity" evidence="1">
    <location>
        <begin position="424"/>
        <end position="435"/>
    </location>
</feature>
<feature type="region of interest" description="Disordered" evidence="1">
    <location>
        <begin position="269"/>
        <end position="368"/>
    </location>
</feature>
<dbReference type="PANTHER" id="PTHR33710:SF54">
    <property type="entry name" value="NON-LTR RETROELEMENT REVERSE TRANSCRIPTASE"/>
    <property type="match status" value="1"/>
</dbReference>
<feature type="compositionally biased region" description="Basic and acidic residues" evidence="1">
    <location>
        <begin position="471"/>
        <end position="481"/>
    </location>
</feature>
<protein>
    <submittedName>
        <fullName evidence="2">Uncharacterized protein</fullName>
    </submittedName>
</protein>
<name>A0AAF0TYP1_SOLVR</name>
<proteinExistence type="predicted"/>
<feature type="compositionally biased region" description="Basic and acidic residues" evidence="1">
    <location>
        <begin position="283"/>
        <end position="305"/>
    </location>
</feature>
<feature type="compositionally biased region" description="Acidic residues" evidence="1">
    <location>
        <begin position="534"/>
        <end position="558"/>
    </location>
</feature>
<evidence type="ECO:0000313" key="2">
    <source>
        <dbReference type="EMBL" id="WMV30203.1"/>
    </source>
</evidence>
<feature type="compositionally biased region" description="Basic and acidic residues" evidence="1">
    <location>
        <begin position="335"/>
        <end position="347"/>
    </location>
</feature>
<gene>
    <name evidence="2" type="ORF">MTR67_023588</name>
</gene>
<feature type="compositionally biased region" description="Low complexity" evidence="1">
    <location>
        <begin position="306"/>
        <end position="315"/>
    </location>
</feature>
<feature type="compositionally biased region" description="Basic and acidic residues" evidence="1">
    <location>
        <begin position="316"/>
        <end position="326"/>
    </location>
</feature>
<keyword evidence="3" id="KW-1185">Reference proteome</keyword>
<feature type="compositionally biased region" description="Polar residues" evidence="1">
    <location>
        <begin position="131"/>
        <end position="143"/>
    </location>
</feature>
<feature type="compositionally biased region" description="Polar residues" evidence="1">
    <location>
        <begin position="107"/>
        <end position="118"/>
    </location>
</feature>
<dbReference type="SUPFAM" id="SSF56219">
    <property type="entry name" value="DNase I-like"/>
    <property type="match status" value="1"/>
</dbReference>
<sequence length="916" mass="104528">MSLEKSGMIRVNSIRNHESASKDLSLVQKSNDSITQIERSMKAISGEIIIKSPDVRPQVRPSFDEINETSTTGQSSPGQGVHLTEILDHFDGEISGDIKSRKVTGAPVSNGNEGSHQMTPCAEDNLRKGNQETPAKGTQATQRANDEDQTGTSNDKQHGKGEKTNINANTMQQSKDHGGEQPINTNKEKAGKFVNFAHNDANHNDTPKNKLHSGQNELGKGQVVVQAAGNKANGQAGKLTHKSHDIDPKIPHHPSNKALYLDSATMQKTRGSVAKGHVLGECPVKERDEVIKQRKELEAKKKGYEKQTNQNSKSNQQHEEGKEKVQSNRQNNASRRTEVVVTHKEEQWQIQTRKKNKNNQQNQDQGMNSKTPVIEIEESGDQTPIPPSLVIIDVDDLCVENEGNLWGGNSHVLHENQMADHRNNLPTPATTTNAAQQHQKQVHQSTEEGSQQVETPKSKNKPSKKKREAIKKKQVEQHHQEQTQNDNNKEGVNPCKKFIVVEQVMDMIPLKAQYSTPTPGKPPDQAKVTVRDEYEVENSEDEIEENNPLDNAQDEDDETSTRNCDQQITREINHTEAPDTYIKTFVYAKCKEYLRKPLWDKLLHFADTRDATPWCTVGDFNVITNTDEKLGGIPYNMKKSIEFIGVIEACGLMDLGFNGPRFTWSNQRGINFRIWKRLDRAMVNDRWLQIMPHTNITHLPSVGSDHCPLLMEMNVRPENHIKYFRFLNCWADQPAFVETVTNCWNRPIEGHPMWTFHQKMKRLASTLSAWSKMQFGDIYAKVKDYEERVRVAEEDLIHNNTEEQRTKLHGINAEYIKFMKLEDSILKQKTQLQWFKEGDGNSKYFHALIRGRRRRLFIHKILKDNDEWVQGDYHIAQAACEHFQNIFTGEEKLIDEIPMDYIPRMVTQEQNDRMME</sequence>
<dbReference type="Proteomes" id="UP001234989">
    <property type="component" value="Chromosome 5"/>
</dbReference>
<dbReference type="InterPro" id="IPR036691">
    <property type="entry name" value="Endo/exonu/phosph_ase_sf"/>
</dbReference>
<reference evidence="2" key="1">
    <citation type="submission" date="2023-08" db="EMBL/GenBank/DDBJ databases">
        <title>A de novo genome assembly of Solanum verrucosum Schlechtendal, a Mexican diploid species geographically isolated from the other diploid A-genome species in potato relatives.</title>
        <authorList>
            <person name="Hosaka K."/>
        </authorList>
    </citation>
    <scope>NUCLEOTIDE SEQUENCE</scope>
    <source>
        <tissue evidence="2">Young leaves</tissue>
    </source>
</reference>
<feature type="compositionally biased region" description="Polar residues" evidence="1">
    <location>
        <begin position="436"/>
        <end position="455"/>
    </location>
</feature>
<feature type="region of interest" description="Disordered" evidence="1">
    <location>
        <begin position="421"/>
        <end position="492"/>
    </location>
</feature>
<dbReference type="EMBL" id="CP133616">
    <property type="protein sequence ID" value="WMV30203.1"/>
    <property type="molecule type" value="Genomic_DNA"/>
</dbReference>
<feature type="region of interest" description="Disordered" evidence="1">
    <location>
        <begin position="102"/>
        <end position="167"/>
    </location>
</feature>